<accession>A0A815SNV7</accession>
<evidence type="ECO:0000313" key="4">
    <source>
        <dbReference type="Proteomes" id="UP000663870"/>
    </source>
</evidence>
<dbReference type="EMBL" id="CAJNOL010010859">
    <property type="protein sequence ID" value="CAF1652276.1"/>
    <property type="molecule type" value="Genomic_DNA"/>
</dbReference>
<dbReference type="Proteomes" id="UP000663854">
    <property type="component" value="Unassembled WGS sequence"/>
</dbReference>
<evidence type="ECO:0000313" key="2">
    <source>
        <dbReference type="EMBL" id="CAF1652276.1"/>
    </source>
</evidence>
<dbReference type="Proteomes" id="UP000663870">
    <property type="component" value="Unassembled WGS sequence"/>
</dbReference>
<organism evidence="1 3">
    <name type="scientific">Rotaria sordida</name>
    <dbReference type="NCBI Taxonomy" id="392033"/>
    <lineage>
        <taxon>Eukaryota</taxon>
        <taxon>Metazoa</taxon>
        <taxon>Spiralia</taxon>
        <taxon>Gnathifera</taxon>
        <taxon>Rotifera</taxon>
        <taxon>Eurotatoria</taxon>
        <taxon>Bdelloidea</taxon>
        <taxon>Philodinida</taxon>
        <taxon>Philodinidae</taxon>
        <taxon>Rotaria</taxon>
    </lineage>
</organism>
<evidence type="ECO:0000313" key="1">
    <source>
        <dbReference type="EMBL" id="CAF1492771.1"/>
    </source>
</evidence>
<proteinExistence type="predicted"/>
<dbReference type="EMBL" id="CAJNOH010009113">
    <property type="protein sequence ID" value="CAF1492771.1"/>
    <property type="molecule type" value="Genomic_DNA"/>
</dbReference>
<evidence type="ECO:0000313" key="3">
    <source>
        <dbReference type="Proteomes" id="UP000663854"/>
    </source>
</evidence>
<gene>
    <name evidence="2" type="ORF">JXQ802_LOCUS54756</name>
    <name evidence="1" type="ORF">PYM288_LOCUS38265</name>
</gene>
<comment type="caution">
    <text evidence="1">The sequence shown here is derived from an EMBL/GenBank/DDBJ whole genome shotgun (WGS) entry which is preliminary data.</text>
</comment>
<sequence length="86" mass="10131">MNKLPTALRISRIIPKFEALKKFNLTKTAKDLKDFGIHSLKVDKHIEDLPLERDGKINPDFHKGIFLDNYELFESNIQHDEQKKKK</sequence>
<protein>
    <submittedName>
        <fullName evidence="1">Uncharacterized protein</fullName>
    </submittedName>
</protein>
<reference evidence="1" key="1">
    <citation type="submission" date="2021-02" db="EMBL/GenBank/DDBJ databases">
        <authorList>
            <person name="Nowell W R."/>
        </authorList>
    </citation>
    <scope>NUCLEOTIDE SEQUENCE</scope>
</reference>
<dbReference type="AlphaFoldDB" id="A0A815SNV7"/>
<name>A0A815SNV7_9BILA</name>
<keyword evidence="4" id="KW-1185">Reference proteome</keyword>